<feature type="domain" description="EamA" evidence="3">
    <location>
        <begin position="144"/>
        <end position="271"/>
    </location>
</feature>
<evidence type="ECO:0000259" key="3">
    <source>
        <dbReference type="Pfam" id="PF00892"/>
    </source>
</evidence>
<reference evidence="5" key="1">
    <citation type="submission" date="2016-02" db="EMBL/GenBank/DDBJ databases">
        <authorList>
            <person name="Rodrigo-Torres Lidia"/>
            <person name="Arahal R.David."/>
        </authorList>
    </citation>
    <scope>NUCLEOTIDE SEQUENCE [LARGE SCALE GENOMIC DNA]</scope>
    <source>
        <strain evidence="5">CECT 9029</strain>
    </source>
</reference>
<feature type="compositionally biased region" description="Basic and acidic residues" evidence="1">
    <location>
        <begin position="283"/>
        <end position="296"/>
    </location>
</feature>
<dbReference type="InterPro" id="IPR000620">
    <property type="entry name" value="EamA_dom"/>
</dbReference>
<feature type="transmembrane region" description="Helical" evidence="2">
    <location>
        <begin position="139"/>
        <end position="161"/>
    </location>
</feature>
<gene>
    <name evidence="4" type="ORF">GCE9029_03246</name>
</gene>
<dbReference type="PANTHER" id="PTHR22911">
    <property type="entry name" value="ACYL-MALONYL CONDENSING ENZYME-RELATED"/>
    <property type="match status" value="1"/>
</dbReference>
<keyword evidence="5" id="KW-1185">Reference proteome</keyword>
<feature type="transmembrane region" description="Helical" evidence="2">
    <location>
        <begin position="90"/>
        <end position="108"/>
    </location>
</feature>
<evidence type="ECO:0000256" key="2">
    <source>
        <dbReference type="SAM" id="Phobius"/>
    </source>
</evidence>
<dbReference type="InterPro" id="IPR037185">
    <property type="entry name" value="EmrE-like"/>
</dbReference>
<feature type="transmembrane region" description="Helical" evidence="2">
    <location>
        <begin position="115"/>
        <end position="133"/>
    </location>
</feature>
<dbReference type="OrthoDB" id="6105449at2"/>
<feature type="region of interest" description="Disordered" evidence="1">
    <location>
        <begin position="281"/>
        <end position="309"/>
    </location>
</feature>
<sequence length="309" mass="33562">MMGIWMVLAAALGFSSNPLLAQLLLSQGFSPDTVTLYRFAIPTFIMLLLLKKRPVLDGEFLRFIAVGGLSALGMLAFMSSLSKLEPNTVILTYYAYPMFAILIGWLCFNKTMSRNRMIAAMLIAIAVCIMQESKGFGASWQDLLVCLAAPVSFAVVINMFSLPEKNHDASARMFAALLGHMAILVPVAFVSQETFSVPSSFDELGLILALGVLSAALPQYLFSKGAQLADMEQTTMISSCEVVFALGLAWVFLGDAVSLNDMMAATLILLAGLIRYEGMPTPRDGDNRDERSKKDSAVFIPRGSENHSS</sequence>
<name>A0A128F6P8_9GAMM</name>
<feature type="transmembrane region" description="Helical" evidence="2">
    <location>
        <begin position="204"/>
        <end position="222"/>
    </location>
</feature>
<organism evidence="4 5">
    <name type="scientific">Grimontia celer</name>
    <dbReference type="NCBI Taxonomy" id="1796497"/>
    <lineage>
        <taxon>Bacteria</taxon>
        <taxon>Pseudomonadati</taxon>
        <taxon>Pseudomonadota</taxon>
        <taxon>Gammaproteobacteria</taxon>
        <taxon>Vibrionales</taxon>
        <taxon>Vibrionaceae</taxon>
        <taxon>Grimontia</taxon>
    </lineage>
</organism>
<dbReference type="Pfam" id="PF00892">
    <property type="entry name" value="EamA"/>
    <property type="match status" value="2"/>
</dbReference>
<evidence type="ECO:0000313" key="5">
    <source>
        <dbReference type="Proteomes" id="UP000071641"/>
    </source>
</evidence>
<feature type="transmembrane region" description="Helical" evidence="2">
    <location>
        <begin position="60"/>
        <end position="78"/>
    </location>
</feature>
<dbReference type="Proteomes" id="UP000071641">
    <property type="component" value="Unassembled WGS sequence"/>
</dbReference>
<feature type="domain" description="EamA" evidence="3">
    <location>
        <begin position="1"/>
        <end position="130"/>
    </location>
</feature>
<accession>A0A128F6P8</accession>
<dbReference type="GO" id="GO:0016020">
    <property type="term" value="C:membrane"/>
    <property type="evidence" value="ECO:0007669"/>
    <property type="project" value="InterPro"/>
</dbReference>
<dbReference type="SUPFAM" id="SSF103481">
    <property type="entry name" value="Multidrug resistance efflux transporter EmrE"/>
    <property type="match status" value="2"/>
</dbReference>
<feature type="transmembrane region" description="Helical" evidence="2">
    <location>
        <begin position="173"/>
        <end position="192"/>
    </location>
</feature>
<dbReference type="AlphaFoldDB" id="A0A128F6P8"/>
<keyword evidence="2" id="KW-0812">Transmembrane</keyword>
<feature type="transmembrane region" description="Helical" evidence="2">
    <location>
        <begin position="234"/>
        <end position="253"/>
    </location>
</feature>
<dbReference type="EMBL" id="FIZX01000002">
    <property type="protein sequence ID" value="CZF82463.1"/>
    <property type="molecule type" value="Genomic_DNA"/>
</dbReference>
<keyword evidence="2" id="KW-0472">Membrane</keyword>
<keyword evidence="2" id="KW-1133">Transmembrane helix</keyword>
<proteinExistence type="predicted"/>
<evidence type="ECO:0000313" key="4">
    <source>
        <dbReference type="EMBL" id="CZF82463.1"/>
    </source>
</evidence>
<feature type="transmembrane region" description="Helical" evidence="2">
    <location>
        <begin position="36"/>
        <end position="51"/>
    </location>
</feature>
<evidence type="ECO:0000256" key="1">
    <source>
        <dbReference type="SAM" id="MobiDB-lite"/>
    </source>
</evidence>
<dbReference type="RefSeq" id="WP_062664709.1">
    <property type="nucleotide sequence ID" value="NZ_FIZX01000002.1"/>
</dbReference>
<protein>
    <submittedName>
        <fullName evidence="4">EamA-like transporter family protein</fullName>
    </submittedName>
</protein>